<evidence type="ECO:0000313" key="1">
    <source>
        <dbReference type="EMBL" id="CZT42049.1"/>
    </source>
</evidence>
<organism evidence="1 2">
    <name type="scientific">Rhynchosporium secalis</name>
    <name type="common">Barley scald fungus</name>
    <dbReference type="NCBI Taxonomy" id="38038"/>
    <lineage>
        <taxon>Eukaryota</taxon>
        <taxon>Fungi</taxon>
        <taxon>Dikarya</taxon>
        <taxon>Ascomycota</taxon>
        <taxon>Pezizomycotina</taxon>
        <taxon>Leotiomycetes</taxon>
        <taxon>Helotiales</taxon>
        <taxon>Ploettnerulaceae</taxon>
        <taxon>Rhynchosporium</taxon>
    </lineage>
</organism>
<sequence length="67" mass="7304">MTGFRLAPGEAGFLHDGPDRTEAGLILRPQASRELAWAINQRAVTKCDDSVLSRDISQNIALSQIPK</sequence>
<dbReference type="Proteomes" id="UP000177625">
    <property type="component" value="Unassembled WGS sequence"/>
</dbReference>
<proteinExistence type="predicted"/>
<reference evidence="2" key="1">
    <citation type="submission" date="2016-03" db="EMBL/GenBank/DDBJ databases">
        <authorList>
            <person name="Guldener U."/>
        </authorList>
    </citation>
    <scope>NUCLEOTIDE SEQUENCE [LARGE SCALE GENOMIC DNA]</scope>
</reference>
<dbReference type="AlphaFoldDB" id="A0A1E1LYY1"/>
<keyword evidence="2" id="KW-1185">Reference proteome</keyword>
<evidence type="ECO:0000313" key="2">
    <source>
        <dbReference type="Proteomes" id="UP000177625"/>
    </source>
</evidence>
<dbReference type="EMBL" id="FJVC01000071">
    <property type="protein sequence ID" value="CZT42049.1"/>
    <property type="molecule type" value="Genomic_DNA"/>
</dbReference>
<protein>
    <submittedName>
        <fullName evidence="1">Uncharacterized protein</fullName>
    </submittedName>
</protein>
<accession>A0A1E1LYY1</accession>
<name>A0A1E1LYY1_RHYSE</name>
<gene>
    <name evidence="1" type="ORF">RSE6_01881</name>
</gene>